<evidence type="ECO:0000256" key="2">
    <source>
        <dbReference type="ARBA" id="ARBA00023242"/>
    </source>
</evidence>
<feature type="coiled-coil region" evidence="3">
    <location>
        <begin position="35"/>
        <end position="119"/>
    </location>
</feature>
<accession>A0AAV9NBU4</accession>
<keyword evidence="7" id="KW-1185">Reference proteome</keyword>
<dbReference type="AlphaFoldDB" id="A0AAV9NBU4"/>
<protein>
    <recommendedName>
        <fullName evidence="5">FAM192A/Fyv6 N-terminal domain-containing protein</fullName>
    </recommendedName>
</protein>
<gene>
    <name evidence="6" type="ORF">LTR84_001841</name>
</gene>
<evidence type="ECO:0000313" key="6">
    <source>
        <dbReference type="EMBL" id="KAK5053879.1"/>
    </source>
</evidence>
<evidence type="ECO:0000256" key="1">
    <source>
        <dbReference type="ARBA" id="ARBA00004123"/>
    </source>
</evidence>
<dbReference type="RefSeq" id="XP_064707004.1">
    <property type="nucleotide sequence ID" value="XM_064845459.1"/>
</dbReference>
<dbReference type="EMBL" id="JAVRRD010000011">
    <property type="protein sequence ID" value="KAK5053879.1"/>
    <property type="molecule type" value="Genomic_DNA"/>
</dbReference>
<dbReference type="GeneID" id="89970057"/>
<dbReference type="InterPro" id="IPR039845">
    <property type="entry name" value="FAM192A"/>
</dbReference>
<dbReference type="Pfam" id="PF10187">
    <property type="entry name" value="FAM192A_Fyv6_N"/>
    <property type="match status" value="1"/>
</dbReference>
<dbReference type="PANTHER" id="PTHR13495">
    <property type="entry name" value="NEFA-INTERACTING NUCLEAR PROTEIN NIP30"/>
    <property type="match status" value="1"/>
</dbReference>
<feature type="domain" description="FAM192A/Fyv6 N-terminal" evidence="5">
    <location>
        <begin position="4"/>
        <end position="110"/>
    </location>
</feature>
<dbReference type="PANTHER" id="PTHR13495:SF0">
    <property type="entry name" value="PSME3-INTERACTING PROTEIN"/>
    <property type="match status" value="1"/>
</dbReference>
<keyword evidence="3" id="KW-0175">Coiled coil</keyword>
<dbReference type="GO" id="GO:0005634">
    <property type="term" value="C:nucleus"/>
    <property type="evidence" value="ECO:0007669"/>
    <property type="project" value="UniProtKB-SubCell"/>
</dbReference>
<proteinExistence type="predicted"/>
<feature type="compositionally biased region" description="Polar residues" evidence="4">
    <location>
        <begin position="201"/>
        <end position="224"/>
    </location>
</feature>
<comment type="caution">
    <text evidence="6">The sequence shown here is derived from an EMBL/GenBank/DDBJ whole genome shotgun (WGS) entry which is preliminary data.</text>
</comment>
<comment type="subcellular location">
    <subcellularLocation>
        <location evidence="1">Nucleus</location>
    </subcellularLocation>
</comment>
<evidence type="ECO:0000259" key="5">
    <source>
        <dbReference type="Pfam" id="PF10187"/>
    </source>
</evidence>
<evidence type="ECO:0000256" key="4">
    <source>
        <dbReference type="SAM" id="MobiDB-lite"/>
    </source>
</evidence>
<sequence length="245" mass="26798">MSRFVSAGTDADSRPQLTDDAWAQARQEVEAKQQIKSANQNRESGKSLYEVLEQNKAAKQEAFEEAARLKNQFRALDDDEVDFLDSVLESTRARENAVKEETAEQLDAFRKQRLQAEQSLIDADAQHNENSGNAASSDAWVIKKKKRRRDQDRTTSAESTTVTTKLRKLSSTAADDKGDPVDSDTSPITKTPVPVEPVPQKTGTTDTQILSPGITSTLQQQRQTAVPVAASAGLGLGGYSSDEDD</sequence>
<feature type="region of interest" description="Disordered" evidence="4">
    <location>
        <begin position="119"/>
        <end position="227"/>
    </location>
</feature>
<dbReference type="Proteomes" id="UP001358417">
    <property type="component" value="Unassembled WGS sequence"/>
</dbReference>
<organism evidence="6 7">
    <name type="scientific">Exophiala bonariae</name>
    <dbReference type="NCBI Taxonomy" id="1690606"/>
    <lineage>
        <taxon>Eukaryota</taxon>
        <taxon>Fungi</taxon>
        <taxon>Dikarya</taxon>
        <taxon>Ascomycota</taxon>
        <taxon>Pezizomycotina</taxon>
        <taxon>Eurotiomycetes</taxon>
        <taxon>Chaetothyriomycetidae</taxon>
        <taxon>Chaetothyriales</taxon>
        <taxon>Herpotrichiellaceae</taxon>
        <taxon>Exophiala</taxon>
    </lineage>
</organism>
<name>A0AAV9NBU4_9EURO</name>
<dbReference type="InterPro" id="IPR019331">
    <property type="entry name" value="FAM192A/Fyv6_N"/>
</dbReference>
<evidence type="ECO:0000256" key="3">
    <source>
        <dbReference type="SAM" id="Coils"/>
    </source>
</evidence>
<evidence type="ECO:0000313" key="7">
    <source>
        <dbReference type="Proteomes" id="UP001358417"/>
    </source>
</evidence>
<keyword evidence="2" id="KW-0539">Nucleus</keyword>
<reference evidence="6 7" key="1">
    <citation type="submission" date="2023-08" db="EMBL/GenBank/DDBJ databases">
        <title>Black Yeasts Isolated from many extreme environments.</title>
        <authorList>
            <person name="Coleine C."/>
            <person name="Stajich J.E."/>
            <person name="Selbmann L."/>
        </authorList>
    </citation>
    <scope>NUCLEOTIDE SEQUENCE [LARGE SCALE GENOMIC DNA]</scope>
    <source>
        <strain evidence="6 7">CCFEE 5792</strain>
    </source>
</reference>